<sequence length="93" mass="10045">MDDEPWPGVVEVQFTDAAGRCWSLFDKAPVFDAMGELGPDSTFPVEVAVTCVVAEGHGLPEDEEAVTVSTSPHGVATSDGREEFTVRRDQLIH</sequence>
<gene>
    <name evidence="2" type="ORF">STRNI_001121</name>
</gene>
<feature type="compositionally biased region" description="Basic and acidic residues" evidence="1">
    <location>
        <begin position="79"/>
        <end position="93"/>
    </location>
</feature>
<dbReference type="EMBL" id="CP114203">
    <property type="protein sequence ID" value="WAU03023.1"/>
    <property type="molecule type" value="Genomic_DNA"/>
</dbReference>
<accession>A0ABY7IW33</accession>
<dbReference type="GeneID" id="301330317"/>
<evidence type="ECO:0000313" key="3">
    <source>
        <dbReference type="Proteomes" id="UP001210169"/>
    </source>
</evidence>
<dbReference type="RefSeq" id="WP_277410675.1">
    <property type="nucleotide sequence ID" value="NZ_CP114203.1"/>
</dbReference>
<proteinExistence type="predicted"/>
<keyword evidence="3" id="KW-1185">Reference proteome</keyword>
<evidence type="ECO:0000256" key="1">
    <source>
        <dbReference type="SAM" id="MobiDB-lite"/>
    </source>
</evidence>
<name>A0ABY7IW33_STRNI</name>
<reference evidence="2 3" key="1">
    <citation type="submission" date="2022-12" db="EMBL/GenBank/DDBJ databases">
        <authorList>
            <person name="Ruckert C."/>
            <person name="Busche T."/>
            <person name="Kalinowski J."/>
            <person name="Wittmann C."/>
        </authorList>
    </citation>
    <scope>NUCLEOTIDE SEQUENCE [LARGE SCALE GENOMIC DNA]</scope>
    <source>
        <strain evidence="2 3">DSM 40276</strain>
    </source>
</reference>
<organism evidence="2 3">
    <name type="scientific">Streptomyces nigrescens</name>
    <dbReference type="NCBI Taxonomy" id="1920"/>
    <lineage>
        <taxon>Bacteria</taxon>
        <taxon>Bacillati</taxon>
        <taxon>Actinomycetota</taxon>
        <taxon>Actinomycetes</taxon>
        <taxon>Kitasatosporales</taxon>
        <taxon>Streptomycetaceae</taxon>
        <taxon>Streptomyces</taxon>
    </lineage>
</organism>
<protein>
    <submittedName>
        <fullName evidence="2">Uncharacterized protein</fullName>
    </submittedName>
</protein>
<dbReference type="Proteomes" id="UP001210169">
    <property type="component" value="Chromosome"/>
</dbReference>
<evidence type="ECO:0000313" key="2">
    <source>
        <dbReference type="EMBL" id="WAU03023.1"/>
    </source>
</evidence>
<feature type="region of interest" description="Disordered" evidence="1">
    <location>
        <begin position="63"/>
        <end position="93"/>
    </location>
</feature>